<evidence type="ECO:0000256" key="1">
    <source>
        <dbReference type="ARBA" id="ARBA00008164"/>
    </source>
</evidence>
<evidence type="ECO:0000313" key="3">
    <source>
        <dbReference type="EMBL" id="CDH59709.1"/>
    </source>
</evidence>
<evidence type="ECO:0000259" key="2">
    <source>
        <dbReference type="SMART" id="SM00244"/>
    </source>
</evidence>
<sequence length="301" mass="33424">METRSDEAPLQRGSLPKRTPQQDFYFETNTGYIDHGWYGTMMNCLGSIVGGLGSIPCCVCCPNPFKEVDQGYVGLVTQFGKFNKCVNPGLVKVNPLTESVHRVDVKMQITEIPRQVIMTRDNVSVKIDSVLYWHIVNPYRAEFSVSNVKVALVERTQTTLRHILGAKTLQDCIENREAIAHEIQEITRSAAKQWGVKIESILIKDLQFSKDLQESLSAAAQAKRMGNAKVISAKAEVDSAKLMRAAADILNTPAAMQIRYLETMQGLAKASNTRVIYLPSDKNTNNMGPVQVASYQALTNQ</sequence>
<dbReference type="InterPro" id="IPR001972">
    <property type="entry name" value="Stomatin_HflK_fam"/>
</dbReference>
<dbReference type="GO" id="GO:0005886">
    <property type="term" value="C:plasma membrane"/>
    <property type="evidence" value="ECO:0007669"/>
    <property type="project" value="InterPro"/>
</dbReference>
<evidence type="ECO:0000313" key="4">
    <source>
        <dbReference type="Proteomes" id="UP000027586"/>
    </source>
</evidence>
<dbReference type="InterPro" id="IPR043202">
    <property type="entry name" value="Band-7_stomatin-like"/>
</dbReference>
<dbReference type="SUPFAM" id="SSF117892">
    <property type="entry name" value="Band 7/SPFH domain"/>
    <property type="match status" value="1"/>
</dbReference>
<dbReference type="InterPro" id="IPR036013">
    <property type="entry name" value="Band_7/SPFH_dom_sf"/>
</dbReference>
<dbReference type="PRINTS" id="PR00721">
    <property type="entry name" value="STOMATIN"/>
</dbReference>
<protein>
    <submittedName>
        <fullName evidence="3">Erythrocyte band 7 integral membrane protein</fullName>
    </submittedName>
</protein>
<keyword evidence="4" id="KW-1185">Reference proteome</keyword>
<dbReference type="EMBL" id="CBTN010000074">
    <property type="protein sequence ID" value="CDH59709.1"/>
    <property type="molecule type" value="Genomic_DNA"/>
</dbReference>
<proteinExistence type="inferred from homology"/>
<comment type="similarity">
    <text evidence="1">Belongs to the band 7/mec-2 family.</text>
</comment>
<gene>
    <name evidence="3" type="ORF">LCOR_10515.1</name>
</gene>
<dbReference type="FunFam" id="3.30.479.30:FF:000004">
    <property type="entry name" value="Putative membrane protease family, stomatin"/>
    <property type="match status" value="1"/>
</dbReference>
<dbReference type="SMART" id="SM00244">
    <property type="entry name" value="PHB"/>
    <property type="match status" value="1"/>
</dbReference>
<dbReference type="CDD" id="cd13437">
    <property type="entry name" value="SPFH_alloslipin"/>
    <property type="match status" value="1"/>
</dbReference>
<dbReference type="Gene3D" id="6.10.250.2090">
    <property type="match status" value="1"/>
</dbReference>
<organism evidence="3 4">
    <name type="scientific">Lichtheimia corymbifera JMRC:FSU:9682</name>
    <dbReference type="NCBI Taxonomy" id="1263082"/>
    <lineage>
        <taxon>Eukaryota</taxon>
        <taxon>Fungi</taxon>
        <taxon>Fungi incertae sedis</taxon>
        <taxon>Mucoromycota</taxon>
        <taxon>Mucoromycotina</taxon>
        <taxon>Mucoromycetes</taxon>
        <taxon>Mucorales</taxon>
        <taxon>Lichtheimiaceae</taxon>
        <taxon>Lichtheimia</taxon>
    </lineage>
</organism>
<dbReference type="Gene3D" id="3.30.479.30">
    <property type="entry name" value="Band 7 domain"/>
    <property type="match status" value="1"/>
</dbReference>
<dbReference type="OrthoDB" id="2105077at2759"/>
<reference evidence="3" key="1">
    <citation type="submission" date="2013-08" db="EMBL/GenBank/DDBJ databases">
        <title>Gene expansion shapes genome architecture in the human pathogen Lichtheimia corymbifera: an evolutionary genomics analysis in the ancient terrestrial Mucorales (Mucoromycotina).</title>
        <authorList>
            <person name="Schwartze V.U."/>
            <person name="Winter S."/>
            <person name="Shelest E."/>
            <person name="Marcet-Houben M."/>
            <person name="Horn F."/>
            <person name="Wehner S."/>
            <person name="Hoffmann K."/>
            <person name="Riege K."/>
            <person name="Sammeth M."/>
            <person name="Nowrousian M."/>
            <person name="Valiante V."/>
            <person name="Linde J."/>
            <person name="Jacobsen I.D."/>
            <person name="Marz M."/>
            <person name="Brakhage A.A."/>
            <person name="Gabaldon T."/>
            <person name="Bocker S."/>
            <person name="Voigt K."/>
        </authorList>
    </citation>
    <scope>NUCLEOTIDE SEQUENCE [LARGE SCALE GENOMIC DNA]</scope>
    <source>
        <strain evidence="3">FSU 9682</strain>
    </source>
</reference>
<dbReference type="PANTHER" id="PTHR10264">
    <property type="entry name" value="BAND 7 PROTEIN-RELATED"/>
    <property type="match status" value="1"/>
</dbReference>
<accession>A0A068SBP3</accession>
<comment type="caution">
    <text evidence="3">The sequence shown here is derived from an EMBL/GenBank/DDBJ whole genome shotgun (WGS) entry which is preliminary data.</text>
</comment>
<name>A0A068SBP3_9FUNG</name>
<dbReference type="Proteomes" id="UP000027586">
    <property type="component" value="Unassembled WGS sequence"/>
</dbReference>
<dbReference type="Pfam" id="PF01145">
    <property type="entry name" value="Band_7"/>
    <property type="match status" value="1"/>
</dbReference>
<feature type="domain" description="Band 7" evidence="2">
    <location>
        <begin position="63"/>
        <end position="220"/>
    </location>
</feature>
<dbReference type="VEuPathDB" id="FungiDB:LCOR_10515.1"/>
<dbReference type="PANTHER" id="PTHR10264:SF19">
    <property type="entry name" value="AT06885P-RELATED"/>
    <property type="match status" value="1"/>
</dbReference>
<dbReference type="GO" id="GO:0098552">
    <property type="term" value="C:side of membrane"/>
    <property type="evidence" value="ECO:0007669"/>
    <property type="project" value="UniProtKB-ARBA"/>
</dbReference>
<dbReference type="STRING" id="1263082.A0A068SBP3"/>
<dbReference type="AlphaFoldDB" id="A0A068SBP3"/>
<dbReference type="InterPro" id="IPR001107">
    <property type="entry name" value="Band_7"/>
</dbReference>